<name>A0A314YS11_PRUYE</name>
<evidence type="ECO:0000313" key="3">
    <source>
        <dbReference type="Proteomes" id="UP000250321"/>
    </source>
</evidence>
<dbReference type="Proteomes" id="UP000250321">
    <property type="component" value="Unassembled WGS sequence"/>
</dbReference>
<comment type="caution">
    <text evidence="2">The sequence shown here is derived from an EMBL/GenBank/DDBJ whole genome shotgun (WGS) entry which is preliminary data.</text>
</comment>
<reference evidence="2 3" key="1">
    <citation type="submission" date="2018-02" db="EMBL/GenBank/DDBJ databases">
        <title>Draft genome of wild Prunus yedoensis var. nudiflora.</title>
        <authorList>
            <person name="Baek S."/>
            <person name="Kim J.-H."/>
            <person name="Choi K."/>
            <person name="Kim G.-B."/>
            <person name="Cho A."/>
            <person name="Jang H."/>
            <person name="Shin C.-H."/>
            <person name="Yu H.-J."/>
            <person name="Mun J.-H."/>
        </authorList>
    </citation>
    <scope>NUCLEOTIDE SEQUENCE [LARGE SCALE GENOMIC DNA]</scope>
    <source>
        <strain evidence="3">cv. Jeju island</strain>
        <tissue evidence="2">Leaf</tissue>
    </source>
</reference>
<feature type="domain" description="DUF908" evidence="1">
    <location>
        <begin position="107"/>
        <end position="379"/>
    </location>
</feature>
<proteinExistence type="predicted"/>
<dbReference type="Pfam" id="PF06012">
    <property type="entry name" value="DUF908"/>
    <property type="match status" value="1"/>
</dbReference>
<evidence type="ECO:0000313" key="2">
    <source>
        <dbReference type="EMBL" id="PQQ07731.1"/>
    </source>
</evidence>
<gene>
    <name evidence="2" type="ORF">Pyn_30564</name>
</gene>
<dbReference type="EMBL" id="PJQY01000824">
    <property type="protein sequence ID" value="PQQ07731.1"/>
    <property type="molecule type" value="Genomic_DNA"/>
</dbReference>
<dbReference type="SUPFAM" id="SSF48371">
    <property type="entry name" value="ARM repeat"/>
    <property type="match status" value="1"/>
</dbReference>
<keyword evidence="3" id="KW-1185">Reference proteome</keyword>
<dbReference type="STRING" id="2094558.A0A314YS11"/>
<protein>
    <submittedName>
        <fullName evidence="2">E3 ubiquitin-protein ligase UPL2-like</fullName>
    </submittedName>
</protein>
<dbReference type="AlphaFoldDB" id="A0A314YS11"/>
<evidence type="ECO:0000259" key="1">
    <source>
        <dbReference type="Pfam" id="PF06012"/>
    </source>
</evidence>
<sequence length="399" mass="44577">MTTLRSNLPSRIRQLLSADGALGPSIKLDSEPPPKIKAFINKVILCPLQDIAIPLSGFRWEYSKGNFHHWRPLFLHFDTYFKTYLSCRNDLLLSDKILEDDSPFPKHAVLQILRVMQTILENCHNKSSFDGLEHFKLLLASTDPEVLIAALETLSALVKINPSKLHASGKMIGCGSVNTYLLSLAQGWGSKEEGLGLYSCVIANETTQDDGLNLFPSDVENDSDKSQCRMGSTLYFEVHGNAQSTEESSSNVNNSSSLGVIHMPDLHLQKEDDLKMMKRCIEEYRVPSELRFSLLTRIRYARAFRSPRICRLYSRICLLAFIVLVQSSDAHEELVSFFANEPEYTNELIRIVRSEESVSGTIRTQAMLALGAQLAAYSASHERARILSASSISFAGAIV</sequence>
<accession>A0A314YS11</accession>
<dbReference type="InterPro" id="IPR016024">
    <property type="entry name" value="ARM-type_fold"/>
</dbReference>
<organism evidence="2 3">
    <name type="scientific">Prunus yedoensis var. nudiflora</name>
    <dbReference type="NCBI Taxonomy" id="2094558"/>
    <lineage>
        <taxon>Eukaryota</taxon>
        <taxon>Viridiplantae</taxon>
        <taxon>Streptophyta</taxon>
        <taxon>Embryophyta</taxon>
        <taxon>Tracheophyta</taxon>
        <taxon>Spermatophyta</taxon>
        <taxon>Magnoliopsida</taxon>
        <taxon>eudicotyledons</taxon>
        <taxon>Gunneridae</taxon>
        <taxon>Pentapetalae</taxon>
        <taxon>rosids</taxon>
        <taxon>fabids</taxon>
        <taxon>Rosales</taxon>
        <taxon>Rosaceae</taxon>
        <taxon>Amygdaloideae</taxon>
        <taxon>Amygdaleae</taxon>
        <taxon>Prunus</taxon>
    </lineage>
</organism>
<dbReference type="InterPro" id="IPR010309">
    <property type="entry name" value="E3_Ub_ligase_DUF908"/>
</dbReference>
<dbReference type="OrthoDB" id="1717962at2759"/>